<dbReference type="Proteomes" id="UP001050975">
    <property type="component" value="Unassembled WGS sequence"/>
</dbReference>
<dbReference type="Gene3D" id="3.40.50.720">
    <property type="entry name" value="NAD(P)-binding Rossmann-like Domain"/>
    <property type="match status" value="1"/>
</dbReference>
<evidence type="ECO:0000313" key="5">
    <source>
        <dbReference type="EMBL" id="GET37088.1"/>
    </source>
</evidence>
<dbReference type="EMBL" id="BLAY01000022">
    <property type="protein sequence ID" value="GET37088.1"/>
    <property type="molecule type" value="Genomic_DNA"/>
</dbReference>
<evidence type="ECO:0000313" key="6">
    <source>
        <dbReference type="Proteomes" id="UP001050975"/>
    </source>
</evidence>
<proteinExistence type="inferred from homology"/>
<dbReference type="PRINTS" id="PR00080">
    <property type="entry name" value="SDRFAMILY"/>
</dbReference>
<dbReference type="Pfam" id="PF00106">
    <property type="entry name" value="adh_short"/>
    <property type="match status" value="1"/>
</dbReference>
<evidence type="ECO:0000256" key="2">
    <source>
        <dbReference type="ARBA" id="ARBA00022857"/>
    </source>
</evidence>
<dbReference type="PANTHER" id="PTHR43490">
    <property type="entry name" value="(+)-NEOMENTHOL DEHYDROGENASE"/>
    <property type="match status" value="1"/>
</dbReference>
<organism evidence="5 6">
    <name type="scientific">Microseira wollei NIES-4236</name>
    <dbReference type="NCBI Taxonomy" id="2530354"/>
    <lineage>
        <taxon>Bacteria</taxon>
        <taxon>Bacillati</taxon>
        <taxon>Cyanobacteriota</taxon>
        <taxon>Cyanophyceae</taxon>
        <taxon>Oscillatoriophycideae</taxon>
        <taxon>Aerosakkonematales</taxon>
        <taxon>Aerosakkonemataceae</taxon>
        <taxon>Microseira</taxon>
    </lineage>
</organism>
<dbReference type="SUPFAM" id="SSF51735">
    <property type="entry name" value="NAD(P)-binding Rossmann-fold domains"/>
    <property type="match status" value="1"/>
</dbReference>
<dbReference type="CDD" id="cd05324">
    <property type="entry name" value="carb_red_PTCR-like_SDR_c"/>
    <property type="match status" value="1"/>
</dbReference>
<comment type="caution">
    <text evidence="5">The sequence shown here is derived from an EMBL/GenBank/DDBJ whole genome shotgun (WGS) entry which is preliminary data.</text>
</comment>
<dbReference type="PRINTS" id="PR00081">
    <property type="entry name" value="GDHRDH"/>
</dbReference>
<dbReference type="GO" id="GO:0016616">
    <property type="term" value="F:oxidoreductase activity, acting on the CH-OH group of donors, NAD or NADP as acceptor"/>
    <property type="evidence" value="ECO:0007669"/>
    <property type="project" value="InterPro"/>
</dbReference>
<evidence type="ECO:0000256" key="1">
    <source>
        <dbReference type="ARBA" id="ARBA00006484"/>
    </source>
</evidence>
<accession>A0AAV3X486</accession>
<keyword evidence="6" id="KW-1185">Reference proteome</keyword>
<evidence type="ECO:0000256" key="4">
    <source>
        <dbReference type="RuleBase" id="RU000363"/>
    </source>
</evidence>
<dbReference type="InterPro" id="IPR045313">
    <property type="entry name" value="CBR1-like"/>
</dbReference>
<dbReference type="PANTHER" id="PTHR43490:SF99">
    <property type="entry name" value="SHORT-CHAIN DEHYDROGENASE_REDUCTASE"/>
    <property type="match status" value="1"/>
</dbReference>
<keyword evidence="2" id="KW-0521">NADP</keyword>
<dbReference type="AlphaFoldDB" id="A0AAV3X486"/>
<evidence type="ECO:0000256" key="3">
    <source>
        <dbReference type="ARBA" id="ARBA00023002"/>
    </source>
</evidence>
<comment type="similarity">
    <text evidence="1 4">Belongs to the short-chain dehydrogenases/reductases (SDR) family.</text>
</comment>
<sequence length="236" mass="25609">MKKVAVVTGANRGLGFETCRQLAKQGIQVILTSRDSAKGKAAAEQLQAEGLDVKFHLLDVTSPDSIEHLAQFIRNEFGRLDILVNNAGIALDFVLGPEGSIFNSKIETLPKTIETNTYAPLLLCQALIPLMKANNYGRVVNVSSGAGQLEDMQTGYATYRISKTALNAVTRIIANELKETNILVNAVCPGWVRTDMGGPNAPRSLEEGVDTIVWLATLPDDGPTSGFFRDRKPIPW</sequence>
<protein>
    <submittedName>
        <fullName evidence="5">Short-chain dehydrogenase/reductase SDR</fullName>
    </submittedName>
</protein>
<reference evidence="5" key="1">
    <citation type="submission" date="2019-10" db="EMBL/GenBank/DDBJ databases">
        <title>Draft genome sequece of Microseira wollei NIES-4236.</title>
        <authorList>
            <person name="Yamaguchi H."/>
            <person name="Suzuki S."/>
            <person name="Kawachi M."/>
        </authorList>
    </citation>
    <scope>NUCLEOTIDE SEQUENCE</scope>
    <source>
        <strain evidence="5">NIES-4236</strain>
    </source>
</reference>
<name>A0AAV3X486_9CYAN</name>
<dbReference type="InterPro" id="IPR036291">
    <property type="entry name" value="NAD(P)-bd_dom_sf"/>
</dbReference>
<dbReference type="RefSeq" id="WP_226577974.1">
    <property type="nucleotide sequence ID" value="NZ_BLAY01000022.1"/>
</dbReference>
<dbReference type="GO" id="GO:0016020">
    <property type="term" value="C:membrane"/>
    <property type="evidence" value="ECO:0007669"/>
    <property type="project" value="TreeGrafter"/>
</dbReference>
<gene>
    <name evidence="5" type="ORF">MiSe_18410</name>
</gene>
<dbReference type="InterPro" id="IPR002347">
    <property type="entry name" value="SDR_fam"/>
</dbReference>
<keyword evidence="3" id="KW-0560">Oxidoreductase</keyword>